<dbReference type="GO" id="GO:0008984">
    <property type="term" value="F:protein-glutamate methylesterase activity"/>
    <property type="evidence" value="ECO:0007669"/>
    <property type="project" value="UniProtKB-EC"/>
</dbReference>
<dbReference type="PANTHER" id="PTHR42872">
    <property type="entry name" value="PROTEIN-GLUTAMATE METHYLESTERASE/PROTEIN-GLUTAMINE GLUTAMINASE"/>
    <property type="match status" value="1"/>
</dbReference>
<comment type="PTM">
    <text evidence="3">Phosphorylated by CheA. Phosphorylation of the N-terminal regulatory domain activates the methylesterase activity.</text>
</comment>
<evidence type="ECO:0000256" key="4">
    <source>
        <dbReference type="PROSITE-ProRule" id="PRU00050"/>
    </source>
</evidence>
<organism evidence="8 9">
    <name type="scientific">Pontibacillus salicampi</name>
    <dbReference type="NCBI Taxonomy" id="1449801"/>
    <lineage>
        <taxon>Bacteria</taxon>
        <taxon>Bacillati</taxon>
        <taxon>Bacillota</taxon>
        <taxon>Bacilli</taxon>
        <taxon>Bacillales</taxon>
        <taxon>Bacillaceae</taxon>
        <taxon>Pontibacillus</taxon>
    </lineage>
</organism>
<dbReference type="Gene3D" id="3.40.50.2300">
    <property type="match status" value="1"/>
</dbReference>
<feature type="domain" description="CheB-type methylesterase" evidence="7">
    <location>
        <begin position="162"/>
        <end position="357"/>
    </location>
</feature>
<proteinExistence type="inferred from homology"/>
<sequence>MNQVNVLVVDDSAFMRKMVSEMLQSHEQIHVIATARNGEDGLKKMREYKPDVMTLDVEMPVMGGLTCLEQIMHEYPIPVLMLSSVTSEGASSTIKAMELGAVDFIQKPSGAISLDIEKIKTDIVNKVLAAATANLQEVKPSTRHEAPPIRSSLRKNVTNGGARRQKQIIAIGTSTGGPRALQHVLSHLPDNIEAPILVVQHMPPGFTQSLAKRLDTLCAIEVKEAEDKEILRNGVAYIAPGDFHLQVEETASSAKVHLHQEPPVHGHRPSVDVLFQSVSTLQHYQPTAIVMTGMGSDGALGLRQLKAAVPTTIAIAESSQSAVVYGMPKACVATNLVDYEIHLKDISATLWSVMGNRRGENTWK</sequence>
<comment type="similarity">
    <text evidence="3">Belongs to the CheB family.</text>
</comment>
<dbReference type="InterPro" id="IPR008248">
    <property type="entry name" value="CheB-like"/>
</dbReference>
<dbReference type="Pfam" id="PF01339">
    <property type="entry name" value="CheB_methylest"/>
    <property type="match status" value="1"/>
</dbReference>
<evidence type="ECO:0000259" key="6">
    <source>
        <dbReference type="PROSITE" id="PS50110"/>
    </source>
</evidence>
<feature type="modified residue" description="4-aspartylphosphate" evidence="3 5">
    <location>
        <position position="56"/>
    </location>
</feature>
<comment type="domain">
    <text evidence="3">Contains a C-terminal catalytic domain, and an N-terminal region which modulates catalytic activity.</text>
</comment>
<evidence type="ECO:0000256" key="1">
    <source>
        <dbReference type="ARBA" id="ARBA00022801"/>
    </source>
</evidence>
<dbReference type="CDD" id="cd17541">
    <property type="entry name" value="REC_CheB-like"/>
    <property type="match status" value="1"/>
</dbReference>
<accession>A0ABV6LPI6</accession>
<dbReference type="PROSITE" id="PS50122">
    <property type="entry name" value="CHEB"/>
    <property type="match status" value="1"/>
</dbReference>
<gene>
    <name evidence="3" type="primary">cheB</name>
    <name evidence="8" type="ORF">ACFFGV_11345</name>
</gene>
<keyword evidence="3 5" id="KW-0597">Phosphoprotein</keyword>
<keyword evidence="3 4" id="KW-0145">Chemotaxis</keyword>
<comment type="function">
    <text evidence="3">Involved in chemotaxis. Part of a chemotaxis signal transduction system that modulates chemotaxis in response to various stimuli. Catalyzes the demethylation of specific methylglutamate residues introduced into the chemoreceptors (methyl-accepting chemotaxis proteins or MCP) by CheR. Also mediates the irreversible deamidation of specific glutamine residues to glutamic acid.</text>
</comment>
<feature type="active site" evidence="3 4">
    <location>
        <position position="174"/>
    </location>
</feature>
<dbReference type="SUPFAM" id="SSF52738">
    <property type="entry name" value="Methylesterase CheB, C-terminal domain"/>
    <property type="match status" value="1"/>
</dbReference>
<keyword evidence="3" id="KW-0963">Cytoplasm</keyword>
<dbReference type="EC" id="3.1.1.61" evidence="3"/>
<dbReference type="SUPFAM" id="SSF52172">
    <property type="entry name" value="CheY-like"/>
    <property type="match status" value="1"/>
</dbReference>
<dbReference type="CDD" id="cd16432">
    <property type="entry name" value="CheB_Rec"/>
    <property type="match status" value="1"/>
</dbReference>
<dbReference type="SMART" id="SM00448">
    <property type="entry name" value="REC"/>
    <property type="match status" value="1"/>
</dbReference>
<reference evidence="8 9" key="1">
    <citation type="submission" date="2024-09" db="EMBL/GenBank/DDBJ databases">
        <authorList>
            <person name="Sun Q."/>
            <person name="Mori K."/>
        </authorList>
    </citation>
    <scope>NUCLEOTIDE SEQUENCE [LARGE SCALE GENOMIC DNA]</scope>
    <source>
        <strain evidence="8 9">NCAIM B.02529</strain>
    </source>
</reference>
<feature type="active site" evidence="3 4">
    <location>
        <position position="297"/>
    </location>
</feature>
<dbReference type="InterPro" id="IPR000673">
    <property type="entry name" value="Sig_transdc_resp-reg_Me-estase"/>
</dbReference>
<dbReference type="HAMAP" id="MF_00099">
    <property type="entry name" value="CheB_chemtxs"/>
    <property type="match status" value="1"/>
</dbReference>
<comment type="caution">
    <text evidence="8">The sequence shown here is derived from an EMBL/GenBank/DDBJ whole genome shotgun (WGS) entry which is preliminary data.</text>
</comment>
<comment type="catalytic activity">
    <reaction evidence="3">
        <text>L-glutaminyl-[protein] + H2O = L-glutamyl-[protein] + NH4(+)</text>
        <dbReference type="Rhea" id="RHEA:16441"/>
        <dbReference type="Rhea" id="RHEA-COMP:10207"/>
        <dbReference type="Rhea" id="RHEA-COMP:10208"/>
        <dbReference type="ChEBI" id="CHEBI:15377"/>
        <dbReference type="ChEBI" id="CHEBI:28938"/>
        <dbReference type="ChEBI" id="CHEBI:29973"/>
        <dbReference type="ChEBI" id="CHEBI:30011"/>
        <dbReference type="EC" id="3.5.1.44"/>
    </reaction>
</comment>
<dbReference type="InterPro" id="IPR001789">
    <property type="entry name" value="Sig_transdc_resp-reg_receiver"/>
</dbReference>
<evidence type="ECO:0000256" key="5">
    <source>
        <dbReference type="PROSITE-ProRule" id="PRU00169"/>
    </source>
</evidence>
<dbReference type="InterPro" id="IPR035909">
    <property type="entry name" value="CheB_C"/>
</dbReference>
<dbReference type="EC" id="3.5.1.44" evidence="3"/>
<name>A0ABV6LPI6_9BACI</name>
<dbReference type="Gene3D" id="3.40.50.180">
    <property type="entry name" value="Methylesterase CheB, C-terminal domain"/>
    <property type="match status" value="1"/>
</dbReference>
<dbReference type="PROSITE" id="PS50110">
    <property type="entry name" value="RESPONSE_REGULATORY"/>
    <property type="match status" value="1"/>
</dbReference>
<dbReference type="PANTHER" id="PTHR42872:SF3">
    <property type="entry name" value="PROTEIN-GLUTAMATE METHYLESTERASE_PROTEIN-GLUTAMINE GLUTAMINASE 1"/>
    <property type="match status" value="1"/>
</dbReference>
<evidence type="ECO:0000313" key="8">
    <source>
        <dbReference type="EMBL" id="MFC0524158.1"/>
    </source>
</evidence>
<keyword evidence="1 3" id="KW-0378">Hydrolase</keyword>
<dbReference type="InterPro" id="IPR011006">
    <property type="entry name" value="CheY-like_superfamily"/>
</dbReference>
<dbReference type="EMBL" id="JBHLTP010000009">
    <property type="protein sequence ID" value="MFC0524158.1"/>
    <property type="molecule type" value="Genomic_DNA"/>
</dbReference>
<evidence type="ECO:0000256" key="2">
    <source>
        <dbReference type="ARBA" id="ARBA00048267"/>
    </source>
</evidence>
<dbReference type="RefSeq" id="WP_377347823.1">
    <property type="nucleotide sequence ID" value="NZ_JBHLTP010000009.1"/>
</dbReference>
<evidence type="ECO:0000259" key="7">
    <source>
        <dbReference type="PROSITE" id="PS50122"/>
    </source>
</evidence>
<feature type="domain" description="Response regulatory" evidence="6">
    <location>
        <begin position="5"/>
        <end position="122"/>
    </location>
</feature>
<dbReference type="Pfam" id="PF00072">
    <property type="entry name" value="Response_reg"/>
    <property type="match status" value="1"/>
</dbReference>
<evidence type="ECO:0000256" key="3">
    <source>
        <dbReference type="HAMAP-Rule" id="MF_00099"/>
    </source>
</evidence>
<dbReference type="Proteomes" id="UP001589836">
    <property type="component" value="Unassembled WGS sequence"/>
</dbReference>
<comment type="catalytic activity">
    <reaction evidence="2 3">
        <text>[protein]-L-glutamate 5-O-methyl ester + H2O = L-glutamyl-[protein] + methanol + H(+)</text>
        <dbReference type="Rhea" id="RHEA:23236"/>
        <dbReference type="Rhea" id="RHEA-COMP:10208"/>
        <dbReference type="Rhea" id="RHEA-COMP:10311"/>
        <dbReference type="ChEBI" id="CHEBI:15377"/>
        <dbReference type="ChEBI" id="CHEBI:15378"/>
        <dbReference type="ChEBI" id="CHEBI:17790"/>
        <dbReference type="ChEBI" id="CHEBI:29973"/>
        <dbReference type="ChEBI" id="CHEBI:82795"/>
        <dbReference type="EC" id="3.1.1.61"/>
    </reaction>
</comment>
<comment type="subcellular location">
    <subcellularLocation>
        <location evidence="3">Cytoplasm</location>
    </subcellularLocation>
</comment>
<evidence type="ECO:0000313" key="9">
    <source>
        <dbReference type="Proteomes" id="UP001589836"/>
    </source>
</evidence>
<feature type="active site" evidence="3 4">
    <location>
        <position position="201"/>
    </location>
</feature>
<dbReference type="NCBIfam" id="NF001965">
    <property type="entry name" value="PRK00742.1"/>
    <property type="match status" value="1"/>
</dbReference>
<protein>
    <recommendedName>
        <fullName evidence="3">Protein-glutamate methylesterase/protein-glutamine glutaminase</fullName>
        <ecNumber evidence="3">3.1.1.61</ecNumber>
        <ecNumber evidence="3">3.5.1.44</ecNumber>
    </recommendedName>
</protein>
<keyword evidence="9" id="KW-1185">Reference proteome</keyword>
<dbReference type="PIRSF" id="PIRSF000876">
    <property type="entry name" value="RR_chemtxs_CheB"/>
    <property type="match status" value="1"/>
</dbReference>